<protein>
    <submittedName>
        <fullName evidence="2">SAM-dependent methyltransferase</fullName>
    </submittedName>
</protein>
<evidence type="ECO:0000313" key="2">
    <source>
        <dbReference type="EMBL" id="GEN86051.1"/>
    </source>
</evidence>
<dbReference type="PANTHER" id="PTHR43861:SF1">
    <property type="entry name" value="TRANS-ACONITATE 2-METHYLTRANSFERASE"/>
    <property type="match status" value="1"/>
</dbReference>
<sequence length="258" mass="29543">MEHHHVKDIWNADLYDGNHSFVSKFGSHLLELLSPVEEEQILDIGCGTGDLAHKIYQHGAHVTGVDKSENMVHQANIKYPDVTFIAKDVLELEYNNSFDAVFSNATLHWVKQPEEALQHIYNSLKSGGRFVAEFGGKDNVQIITNEIILQIKKAGIPYTPDQFPWYFPSIGKYTTLMEKTGFHVTFAQHFDRPTPLEGETGLRNWMKMFCGNIFENQPEAIQEHVMIHVENNLKETLYQDGQWIADYKRLRVVGIKNG</sequence>
<dbReference type="CDD" id="cd02440">
    <property type="entry name" value="AdoMet_MTases"/>
    <property type="match status" value="1"/>
</dbReference>
<accession>A0A511ZF81</accession>
<dbReference type="GO" id="GO:0032259">
    <property type="term" value="P:methylation"/>
    <property type="evidence" value="ECO:0007669"/>
    <property type="project" value="UniProtKB-KW"/>
</dbReference>
<comment type="caution">
    <text evidence="2">The sequence shown here is derived from an EMBL/GenBank/DDBJ whole genome shotgun (WGS) entry which is preliminary data.</text>
</comment>
<dbReference type="InterPro" id="IPR029063">
    <property type="entry name" value="SAM-dependent_MTases_sf"/>
</dbReference>
<evidence type="ECO:0000259" key="1">
    <source>
        <dbReference type="Pfam" id="PF08241"/>
    </source>
</evidence>
<reference evidence="2 3" key="1">
    <citation type="submission" date="2019-07" db="EMBL/GenBank/DDBJ databases">
        <title>Whole genome shotgun sequence of Oceanobacillus sojae NBRC 105379.</title>
        <authorList>
            <person name="Hosoyama A."/>
            <person name="Uohara A."/>
            <person name="Ohji S."/>
            <person name="Ichikawa N."/>
        </authorList>
    </citation>
    <scope>NUCLEOTIDE SEQUENCE [LARGE SCALE GENOMIC DNA]</scope>
    <source>
        <strain evidence="2 3">NBRC 105379</strain>
    </source>
</reference>
<name>A0A511ZF81_9BACI</name>
<dbReference type="Gene3D" id="3.40.50.150">
    <property type="entry name" value="Vaccinia Virus protein VP39"/>
    <property type="match status" value="1"/>
</dbReference>
<dbReference type="PANTHER" id="PTHR43861">
    <property type="entry name" value="TRANS-ACONITATE 2-METHYLTRANSFERASE-RELATED"/>
    <property type="match status" value="1"/>
</dbReference>
<dbReference type="GO" id="GO:0008757">
    <property type="term" value="F:S-adenosylmethionine-dependent methyltransferase activity"/>
    <property type="evidence" value="ECO:0007669"/>
    <property type="project" value="InterPro"/>
</dbReference>
<dbReference type="RefSeq" id="WP_147208915.1">
    <property type="nucleotide sequence ID" value="NZ_BJYM01000003.1"/>
</dbReference>
<keyword evidence="3" id="KW-1185">Reference proteome</keyword>
<dbReference type="InterPro" id="IPR013216">
    <property type="entry name" value="Methyltransf_11"/>
</dbReference>
<dbReference type="STRING" id="582851.GCA_900162665_04385"/>
<gene>
    <name evidence="2" type="ORF">OSO01_07900</name>
</gene>
<keyword evidence="2" id="KW-0808">Transferase</keyword>
<dbReference type="AlphaFoldDB" id="A0A511ZF81"/>
<organism evidence="2 3">
    <name type="scientific">Oceanobacillus sojae</name>
    <dbReference type="NCBI Taxonomy" id="582851"/>
    <lineage>
        <taxon>Bacteria</taxon>
        <taxon>Bacillati</taxon>
        <taxon>Bacillota</taxon>
        <taxon>Bacilli</taxon>
        <taxon>Bacillales</taxon>
        <taxon>Bacillaceae</taxon>
        <taxon>Oceanobacillus</taxon>
    </lineage>
</organism>
<proteinExistence type="predicted"/>
<dbReference type="EMBL" id="BJYM01000003">
    <property type="protein sequence ID" value="GEN86051.1"/>
    <property type="molecule type" value="Genomic_DNA"/>
</dbReference>
<dbReference type="OrthoDB" id="9760689at2"/>
<keyword evidence="2" id="KW-0489">Methyltransferase</keyword>
<dbReference type="SUPFAM" id="SSF53335">
    <property type="entry name" value="S-adenosyl-L-methionine-dependent methyltransferases"/>
    <property type="match status" value="1"/>
</dbReference>
<feature type="domain" description="Methyltransferase type 11" evidence="1">
    <location>
        <begin position="42"/>
        <end position="131"/>
    </location>
</feature>
<dbReference type="Proteomes" id="UP000321558">
    <property type="component" value="Unassembled WGS sequence"/>
</dbReference>
<dbReference type="Pfam" id="PF08241">
    <property type="entry name" value="Methyltransf_11"/>
    <property type="match status" value="1"/>
</dbReference>
<evidence type="ECO:0000313" key="3">
    <source>
        <dbReference type="Proteomes" id="UP000321558"/>
    </source>
</evidence>